<evidence type="ECO:0000256" key="11">
    <source>
        <dbReference type="SAM" id="MobiDB-lite"/>
    </source>
</evidence>
<comment type="subcellular location">
    <subcellularLocation>
        <location evidence="1">Nucleus</location>
    </subcellularLocation>
</comment>
<dbReference type="SMART" id="SM00225">
    <property type="entry name" value="BTB"/>
    <property type="match status" value="1"/>
</dbReference>
<name>A0A8B7NLH3_HYAAZ</name>
<feature type="region of interest" description="Disordered" evidence="11">
    <location>
        <begin position="584"/>
        <end position="781"/>
    </location>
</feature>
<sequence>MGSQKLTSESNKLSLKRNSHSDVFLSLQDQRDNEVFCDVHLVCNGGTLAAHRMVLASCSNFFKTMFQETPGEMMMVMLKDVSATAVSALLDFMYMGEVNIPENELASLTSTARLLQIKGLLHIKDNAVADLLPTLVQDDSKNSASNSEDEEELEANSMLKNPDSPSASPEPNHWQTSSFKPLNGVLPAASAHRPGSSLRTDQHSQQMALQIRNNLYQLSVLPQLLRPVSTSTNNSPKMNYPTNSTINSLITSFACTSNTAATPTNGLAPSVSVSSQMMLKRPRSTSPVPHQPKKEAICESPEVIMESNAWSPNDHSQQHSGYLSDGEENEPNLRKRSYSRPSSPCVSSALFRAPDAHLGAMGLETLLRPRFPPSGSVQAYPLSSFLGRPGSPHNAFPPHNLAHLVSSGGSSAHWSRPPPSHALPLLGNALSGHPMHGVSSDKVTVTGKNMGVVCSNCSTNNTRLWRRNPKGDIVCNACGLYYKLHNVDRPSHLFRDSPMTRRRNPRTMQRKRPYDAGGASGSLPDDPAQLSPNAGAAGSSYALSPRTLNSPGPQSDDVLSAAYALSSIAFNRSLTQRDTIQHLEAASSRDATPSLEAASQKANMGHRDKKSASADKISESMHHRETVPSQGRKSVKSMPLQQGMHVKVEGSEESTLGVLGSDEHSGSSSYPNESLDDLYDDYGSPKQTQVPQDSRQTESCSSPRPPPPPLLRLPRLPEDLTSRSSPTGEAQQRSPADHASRSSPTPMEPRHFPTTSVTQCLPSGEEDSVPISSSLGPSLKA</sequence>
<evidence type="ECO:0000259" key="12">
    <source>
        <dbReference type="PROSITE" id="PS50097"/>
    </source>
</evidence>
<dbReference type="SUPFAM" id="SSF54695">
    <property type="entry name" value="POZ domain"/>
    <property type="match status" value="1"/>
</dbReference>
<accession>A0A8B7NLH3</accession>
<evidence type="ECO:0000256" key="8">
    <source>
        <dbReference type="ARBA" id="ARBA00023163"/>
    </source>
</evidence>
<dbReference type="Proteomes" id="UP000694843">
    <property type="component" value="Unplaced"/>
</dbReference>
<dbReference type="OrthoDB" id="45365at2759"/>
<gene>
    <name evidence="15" type="primary">LOC108671460</name>
</gene>
<dbReference type="InterPro" id="IPR050457">
    <property type="entry name" value="ZnFinger_BTB_dom_contain"/>
</dbReference>
<evidence type="ECO:0000256" key="9">
    <source>
        <dbReference type="ARBA" id="ARBA00023242"/>
    </source>
</evidence>
<organism evidence="14 15">
    <name type="scientific">Hyalella azteca</name>
    <name type="common">Amphipod</name>
    <dbReference type="NCBI Taxonomy" id="294128"/>
    <lineage>
        <taxon>Eukaryota</taxon>
        <taxon>Metazoa</taxon>
        <taxon>Ecdysozoa</taxon>
        <taxon>Arthropoda</taxon>
        <taxon>Crustacea</taxon>
        <taxon>Multicrustacea</taxon>
        <taxon>Malacostraca</taxon>
        <taxon>Eumalacostraca</taxon>
        <taxon>Peracarida</taxon>
        <taxon>Amphipoda</taxon>
        <taxon>Senticaudata</taxon>
        <taxon>Talitrida</taxon>
        <taxon>Talitroidea</taxon>
        <taxon>Hyalellidae</taxon>
        <taxon>Hyalella</taxon>
    </lineage>
</organism>
<dbReference type="KEGG" id="hazt:108671460"/>
<evidence type="ECO:0000256" key="6">
    <source>
        <dbReference type="ARBA" id="ARBA00023015"/>
    </source>
</evidence>
<keyword evidence="5" id="KW-0862">Zinc</keyword>
<evidence type="ECO:0000256" key="4">
    <source>
        <dbReference type="ARBA" id="ARBA00022771"/>
    </source>
</evidence>
<dbReference type="SUPFAM" id="SSF57716">
    <property type="entry name" value="Glucocorticoid receptor-like (DNA-binding domain)"/>
    <property type="match status" value="1"/>
</dbReference>
<feature type="compositionally biased region" description="Polar residues" evidence="11">
    <location>
        <begin position="163"/>
        <end position="180"/>
    </location>
</feature>
<evidence type="ECO:0000256" key="10">
    <source>
        <dbReference type="PROSITE-ProRule" id="PRU00094"/>
    </source>
</evidence>
<dbReference type="PROSITE" id="PS50097">
    <property type="entry name" value="BTB"/>
    <property type="match status" value="1"/>
</dbReference>
<dbReference type="GO" id="GO:0005634">
    <property type="term" value="C:nucleus"/>
    <property type="evidence" value="ECO:0007669"/>
    <property type="project" value="UniProtKB-SubCell"/>
</dbReference>
<dbReference type="InterPro" id="IPR000679">
    <property type="entry name" value="Znf_GATA"/>
</dbReference>
<keyword evidence="4 10" id="KW-0863">Zinc-finger</keyword>
<keyword evidence="8" id="KW-0804">Transcription</keyword>
<keyword evidence="2" id="KW-0479">Metal-binding</keyword>
<dbReference type="OMA" id="MESNAWS"/>
<dbReference type="GO" id="GO:0008270">
    <property type="term" value="F:zinc ion binding"/>
    <property type="evidence" value="ECO:0007669"/>
    <property type="project" value="UniProtKB-KW"/>
</dbReference>
<dbReference type="GO" id="GO:0000978">
    <property type="term" value="F:RNA polymerase II cis-regulatory region sequence-specific DNA binding"/>
    <property type="evidence" value="ECO:0007669"/>
    <property type="project" value="TreeGrafter"/>
</dbReference>
<dbReference type="PROSITE" id="PS00344">
    <property type="entry name" value="GATA_ZN_FINGER_1"/>
    <property type="match status" value="1"/>
</dbReference>
<feature type="compositionally biased region" description="Basic and acidic residues" evidence="11">
    <location>
        <begin position="610"/>
        <end position="626"/>
    </location>
</feature>
<feature type="compositionally biased region" description="Basic residues" evidence="11">
    <location>
        <begin position="500"/>
        <end position="511"/>
    </location>
</feature>
<keyword evidence="14" id="KW-1185">Reference proteome</keyword>
<dbReference type="Gene3D" id="3.30.710.10">
    <property type="entry name" value="Potassium Channel Kv1.1, Chain A"/>
    <property type="match status" value="1"/>
</dbReference>
<dbReference type="PANTHER" id="PTHR46105:SF5">
    <property type="entry name" value="ZINC FINGER AND BTB DOMAIN-CONTAINING PROTEIN 44 ISOFORM X1"/>
    <property type="match status" value="1"/>
</dbReference>
<evidence type="ECO:0000313" key="15">
    <source>
        <dbReference type="RefSeq" id="XP_018014502.1"/>
    </source>
</evidence>
<dbReference type="PANTHER" id="PTHR46105">
    <property type="entry name" value="AGAP004733-PA"/>
    <property type="match status" value="1"/>
</dbReference>
<keyword evidence="6" id="KW-0805">Transcription regulation</keyword>
<dbReference type="Gene3D" id="3.30.50.10">
    <property type="entry name" value="Erythroid Transcription Factor GATA-1, subunit A"/>
    <property type="match status" value="1"/>
</dbReference>
<feature type="domain" description="BTB" evidence="12">
    <location>
        <begin position="37"/>
        <end position="102"/>
    </location>
</feature>
<dbReference type="GeneID" id="108671460"/>
<dbReference type="AlphaFoldDB" id="A0A8B7NLH3"/>
<dbReference type="InterPro" id="IPR011333">
    <property type="entry name" value="SKP1/BTB/POZ_sf"/>
</dbReference>
<keyword evidence="3" id="KW-0677">Repeat</keyword>
<dbReference type="SMART" id="SM00401">
    <property type="entry name" value="ZnF_GATA"/>
    <property type="match status" value="1"/>
</dbReference>
<feature type="region of interest" description="Disordered" evidence="11">
    <location>
        <begin position="309"/>
        <end position="346"/>
    </location>
</feature>
<reference evidence="15" key="1">
    <citation type="submission" date="2025-08" db="UniProtKB">
        <authorList>
            <consortium name="RefSeq"/>
        </authorList>
    </citation>
    <scope>IDENTIFICATION</scope>
    <source>
        <tissue evidence="15">Whole organism</tissue>
    </source>
</reference>
<proteinExistence type="predicted"/>
<dbReference type="PRINTS" id="PR00619">
    <property type="entry name" value="GATAZNFINGER"/>
</dbReference>
<keyword evidence="7" id="KW-0238">DNA-binding</keyword>
<evidence type="ECO:0000256" key="2">
    <source>
        <dbReference type="ARBA" id="ARBA00022723"/>
    </source>
</evidence>
<keyword evidence="9" id="KW-0539">Nucleus</keyword>
<evidence type="ECO:0000256" key="7">
    <source>
        <dbReference type="ARBA" id="ARBA00023125"/>
    </source>
</evidence>
<dbReference type="Pfam" id="PF00320">
    <property type="entry name" value="GATA"/>
    <property type="match status" value="1"/>
</dbReference>
<dbReference type="PROSITE" id="PS50114">
    <property type="entry name" value="GATA_ZN_FINGER_2"/>
    <property type="match status" value="1"/>
</dbReference>
<protein>
    <submittedName>
        <fullName evidence="15">Uncharacterized protein LOC108671460</fullName>
    </submittedName>
</protein>
<dbReference type="InterPro" id="IPR013088">
    <property type="entry name" value="Znf_NHR/GATA"/>
</dbReference>
<dbReference type="CDD" id="cd18315">
    <property type="entry name" value="BTB_POZ_BAB-like"/>
    <property type="match status" value="1"/>
</dbReference>
<evidence type="ECO:0000313" key="14">
    <source>
        <dbReference type="Proteomes" id="UP000694843"/>
    </source>
</evidence>
<dbReference type="CDD" id="cd00202">
    <property type="entry name" value="ZnF_GATA"/>
    <property type="match status" value="1"/>
</dbReference>
<feature type="compositionally biased region" description="Polar residues" evidence="11">
    <location>
        <begin position="685"/>
        <end position="702"/>
    </location>
</feature>
<evidence type="ECO:0000256" key="5">
    <source>
        <dbReference type="ARBA" id="ARBA00022833"/>
    </source>
</evidence>
<feature type="compositionally biased region" description="Polar residues" evidence="11">
    <location>
        <begin position="770"/>
        <end position="781"/>
    </location>
</feature>
<feature type="compositionally biased region" description="Polar residues" evidence="11">
    <location>
        <begin position="309"/>
        <end position="321"/>
    </location>
</feature>
<evidence type="ECO:0000259" key="13">
    <source>
        <dbReference type="PROSITE" id="PS50114"/>
    </source>
</evidence>
<dbReference type="InterPro" id="IPR000210">
    <property type="entry name" value="BTB/POZ_dom"/>
</dbReference>
<feature type="compositionally biased region" description="Polar residues" evidence="11">
    <location>
        <begin position="722"/>
        <end position="734"/>
    </location>
</feature>
<feature type="domain" description="GATA-type" evidence="13">
    <location>
        <begin position="448"/>
        <end position="503"/>
    </location>
</feature>
<feature type="region of interest" description="Disordered" evidence="11">
    <location>
        <begin position="138"/>
        <end position="205"/>
    </location>
</feature>
<dbReference type="GO" id="GO:0000981">
    <property type="term" value="F:DNA-binding transcription factor activity, RNA polymerase II-specific"/>
    <property type="evidence" value="ECO:0007669"/>
    <property type="project" value="TreeGrafter"/>
</dbReference>
<evidence type="ECO:0000256" key="1">
    <source>
        <dbReference type="ARBA" id="ARBA00004123"/>
    </source>
</evidence>
<feature type="region of interest" description="Disordered" evidence="11">
    <location>
        <begin position="491"/>
        <end position="554"/>
    </location>
</feature>
<dbReference type="Pfam" id="PF00651">
    <property type="entry name" value="BTB"/>
    <property type="match status" value="1"/>
</dbReference>
<dbReference type="RefSeq" id="XP_018014502.1">
    <property type="nucleotide sequence ID" value="XM_018159013.2"/>
</dbReference>
<evidence type="ECO:0000256" key="3">
    <source>
        <dbReference type="ARBA" id="ARBA00022737"/>
    </source>
</evidence>